<evidence type="ECO:0000313" key="7">
    <source>
        <dbReference type="Proteomes" id="UP000184436"/>
    </source>
</evidence>
<gene>
    <name evidence="6" type="ORF">SAMN05444349_15415</name>
</gene>
<feature type="transmembrane region" description="Helical" evidence="4">
    <location>
        <begin position="247"/>
        <end position="267"/>
    </location>
</feature>
<dbReference type="GO" id="GO:0016757">
    <property type="term" value="F:glycosyltransferase activity"/>
    <property type="evidence" value="ECO:0007669"/>
    <property type="project" value="UniProtKB-KW"/>
</dbReference>
<keyword evidence="4" id="KW-0812">Transmembrane</keyword>
<keyword evidence="3" id="KW-0808">Transferase</keyword>
<keyword evidence="2" id="KW-0328">Glycosyltransferase</keyword>
<evidence type="ECO:0000256" key="2">
    <source>
        <dbReference type="ARBA" id="ARBA00022676"/>
    </source>
</evidence>
<evidence type="ECO:0000259" key="5">
    <source>
        <dbReference type="Pfam" id="PF00535"/>
    </source>
</evidence>
<dbReference type="SUPFAM" id="SSF53448">
    <property type="entry name" value="Nucleotide-diphospho-sugar transferases"/>
    <property type="match status" value="1"/>
</dbReference>
<name>A0A1M5G231_9BACE</name>
<sequence>MKQRGKIAAVTMTYNDGYKIKEWRQWYDEVKSEIDLYIVVDNGSSPDYLQQVKDNFSDSVLIERKNNGGCTAAYNDGIRYALQDKDVDAILIFGNDVRFAKGAISELYKYLYSDKKLGMVGPAMLRKNSEIIEDYGVNMGLFNTKFLYSGREYSNNFPDMIVDVVPGGASMSKRSFYEKVGLQDEVLFMYCDERDMSYRAKRAGFAEGVTAKAKAWHQHIVNPQPAVRVNTRYMIGRNYVYCIKKHMSLFLVIKYVICSLLVNYLGLIRNLFNKQRRNSYWQYLRGVKAGLVNDMDNNKIWENND</sequence>
<comment type="similarity">
    <text evidence="1">Belongs to the glycosyltransferase 2 family.</text>
</comment>
<dbReference type="OrthoDB" id="9771846at2"/>
<evidence type="ECO:0000256" key="1">
    <source>
        <dbReference type="ARBA" id="ARBA00006739"/>
    </source>
</evidence>
<accession>A0A1M5G231</accession>
<proteinExistence type="inferred from homology"/>
<evidence type="ECO:0000256" key="4">
    <source>
        <dbReference type="SAM" id="Phobius"/>
    </source>
</evidence>
<organism evidence="6 7">
    <name type="scientific">Bacteroides faecichinchillae</name>
    <dbReference type="NCBI Taxonomy" id="871325"/>
    <lineage>
        <taxon>Bacteria</taxon>
        <taxon>Pseudomonadati</taxon>
        <taxon>Bacteroidota</taxon>
        <taxon>Bacteroidia</taxon>
        <taxon>Bacteroidales</taxon>
        <taxon>Bacteroidaceae</taxon>
        <taxon>Bacteroides</taxon>
    </lineage>
</organism>
<dbReference type="InterPro" id="IPR029044">
    <property type="entry name" value="Nucleotide-diphossugar_trans"/>
</dbReference>
<evidence type="ECO:0000313" key="6">
    <source>
        <dbReference type="EMBL" id="SHF97779.1"/>
    </source>
</evidence>
<dbReference type="AlphaFoldDB" id="A0A1M5G231"/>
<evidence type="ECO:0000256" key="3">
    <source>
        <dbReference type="ARBA" id="ARBA00022679"/>
    </source>
</evidence>
<keyword evidence="4" id="KW-1133">Transmembrane helix</keyword>
<dbReference type="Pfam" id="PF00535">
    <property type="entry name" value="Glycos_transf_2"/>
    <property type="match status" value="1"/>
</dbReference>
<dbReference type="PANTHER" id="PTHR43179:SF12">
    <property type="entry name" value="GALACTOFURANOSYLTRANSFERASE GLFT2"/>
    <property type="match status" value="1"/>
</dbReference>
<dbReference type="STRING" id="871325.SAMN05444349_15415"/>
<dbReference type="EMBL" id="FQVD01000054">
    <property type="protein sequence ID" value="SHF97779.1"/>
    <property type="molecule type" value="Genomic_DNA"/>
</dbReference>
<reference evidence="6 7" key="1">
    <citation type="submission" date="2016-11" db="EMBL/GenBank/DDBJ databases">
        <authorList>
            <person name="Jaros S."/>
            <person name="Januszkiewicz K."/>
            <person name="Wedrychowicz H."/>
        </authorList>
    </citation>
    <scope>NUCLEOTIDE SEQUENCE [LARGE SCALE GENOMIC DNA]</scope>
    <source>
        <strain evidence="6 7">DSM 26883</strain>
    </source>
</reference>
<dbReference type="PANTHER" id="PTHR43179">
    <property type="entry name" value="RHAMNOSYLTRANSFERASE WBBL"/>
    <property type="match status" value="1"/>
</dbReference>
<keyword evidence="7" id="KW-1185">Reference proteome</keyword>
<feature type="domain" description="Glycosyltransferase 2-like" evidence="5">
    <location>
        <begin position="37"/>
        <end position="176"/>
    </location>
</feature>
<dbReference type="Gene3D" id="3.90.550.10">
    <property type="entry name" value="Spore Coat Polysaccharide Biosynthesis Protein SpsA, Chain A"/>
    <property type="match status" value="1"/>
</dbReference>
<protein>
    <recommendedName>
        <fullName evidence="5">Glycosyltransferase 2-like domain-containing protein</fullName>
    </recommendedName>
</protein>
<dbReference type="RefSeq" id="WP_025076342.1">
    <property type="nucleotide sequence ID" value="NZ_FQVD01000054.1"/>
</dbReference>
<keyword evidence="4" id="KW-0472">Membrane</keyword>
<dbReference type="Proteomes" id="UP000184436">
    <property type="component" value="Unassembled WGS sequence"/>
</dbReference>
<dbReference type="InterPro" id="IPR001173">
    <property type="entry name" value="Glyco_trans_2-like"/>
</dbReference>